<dbReference type="PANTHER" id="PTHR45848:SF4">
    <property type="entry name" value="DUAL SPECIFICITY PROTEIN PHOSPHATASE 12"/>
    <property type="match status" value="1"/>
</dbReference>
<dbReference type="GO" id="GO:0004725">
    <property type="term" value="F:protein tyrosine phosphatase activity"/>
    <property type="evidence" value="ECO:0007669"/>
    <property type="project" value="UniProtKB-EC"/>
</dbReference>
<evidence type="ECO:0000313" key="7">
    <source>
        <dbReference type="EMBL" id="OAL66861.1"/>
    </source>
</evidence>
<feature type="domain" description="Tyrosine-protein phosphatase" evidence="6">
    <location>
        <begin position="53"/>
        <end position="236"/>
    </location>
</feature>
<dbReference type="Proteomes" id="UP000243015">
    <property type="component" value="Unassembled WGS sequence"/>
</dbReference>
<dbReference type="GO" id="GO:0005634">
    <property type="term" value="C:nucleus"/>
    <property type="evidence" value="ECO:0007669"/>
    <property type="project" value="TreeGrafter"/>
</dbReference>
<organism evidence="7 8">
    <name type="scientific">Trichophyton rubrum</name>
    <name type="common">Athlete's foot fungus</name>
    <name type="synonym">Epidermophyton rubrum</name>
    <dbReference type="NCBI Taxonomy" id="5551"/>
    <lineage>
        <taxon>Eukaryota</taxon>
        <taxon>Fungi</taxon>
        <taxon>Dikarya</taxon>
        <taxon>Ascomycota</taxon>
        <taxon>Pezizomycotina</taxon>
        <taxon>Eurotiomycetes</taxon>
        <taxon>Eurotiomycetidae</taxon>
        <taxon>Onygenales</taxon>
        <taxon>Arthrodermataceae</taxon>
        <taxon>Trichophyton</taxon>
    </lineage>
</organism>
<dbReference type="VEuPathDB" id="FungiDB:TERG_04507"/>
<evidence type="ECO:0000256" key="5">
    <source>
        <dbReference type="SAM" id="MobiDB-lite"/>
    </source>
</evidence>
<dbReference type="AlphaFoldDB" id="A0A178F3H7"/>
<gene>
    <name evidence="7" type="ORF">A7C99_2257</name>
</gene>
<evidence type="ECO:0000256" key="4">
    <source>
        <dbReference type="ARBA" id="ARBA00022912"/>
    </source>
</evidence>
<dbReference type="InterPro" id="IPR029021">
    <property type="entry name" value="Prot-tyrosine_phosphatase-like"/>
</dbReference>
<evidence type="ECO:0000256" key="1">
    <source>
        <dbReference type="ARBA" id="ARBA00008601"/>
    </source>
</evidence>
<dbReference type="Gene3D" id="3.90.190.10">
    <property type="entry name" value="Protein tyrosine phosphatase superfamily"/>
    <property type="match status" value="1"/>
</dbReference>
<dbReference type="GO" id="GO:0008138">
    <property type="term" value="F:protein tyrosine/serine/threonine phosphatase activity"/>
    <property type="evidence" value="ECO:0007669"/>
    <property type="project" value="TreeGrafter"/>
</dbReference>
<feature type="region of interest" description="Disordered" evidence="5">
    <location>
        <begin position="17"/>
        <end position="36"/>
    </location>
</feature>
<dbReference type="PANTHER" id="PTHR45848">
    <property type="entry name" value="DUAL SPECIFICITY PROTEIN PHOSPHATASE 12 FAMILY MEMBER"/>
    <property type="match status" value="1"/>
</dbReference>
<proteinExistence type="inferred from homology"/>
<protein>
    <recommendedName>
        <fullName evidence="2">protein-tyrosine-phosphatase</fullName>
        <ecNumber evidence="2">3.1.3.48</ecNumber>
    </recommendedName>
</protein>
<dbReference type="InterPro" id="IPR020422">
    <property type="entry name" value="TYR_PHOSPHATASE_DUAL_dom"/>
</dbReference>
<evidence type="ECO:0000313" key="8">
    <source>
        <dbReference type="Proteomes" id="UP000243015"/>
    </source>
</evidence>
<sequence length="256" mass="28225">MTRPTFSLLLHTRQRTPLTPGVFENPRRRSGCPKDQTGDPYSGLLLEIACAAGMDRVDGYNVYIGRLVACFGLVALKQPSHGLDALKEANITHVVSAVGPKERPSAISSLQSYDGLRGHLTLDLIDQDKENIIQHFPQAVQFIKAAIADGGAVLVHWLDTIYPLLPLEDTCIYIFLTLSYSGLGESRSATIVLAYMLYQARPRLAPGDALLVLRGSRARCQPNAGFTEQLALYHQMGCPKILEDQILYQQFLSIET</sequence>
<evidence type="ECO:0000256" key="3">
    <source>
        <dbReference type="ARBA" id="ARBA00022801"/>
    </source>
</evidence>
<keyword evidence="3" id="KW-0378">Hydrolase</keyword>
<dbReference type="EMBL" id="LHPM01000012">
    <property type="protein sequence ID" value="OAL66861.1"/>
    <property type="molecule type" value="Genomic_DNA"/>
</dbReference>
<reference evidence="7 8" key="1">
    <citation type="submission" date="2016-05" db="EMBL/GenBank/DDBJ databases">
        <title>Genome sequencing of Trichophyton rubrum CMCC(F)T1i isolated from hair.</title>
        <authorList>
            <person name="Zhan P."/>
            <person name="Tao Y."/>
            <person name="Liu W."/>
        </authorList>
    </citation>
    <scope>NUCLEOTIDE SEQUENCE [LARGE SCALE GENOMIC DNA]</scope>
    <source>
        <strain evidence="8">CMCC(F)T1i</strain>
    </source>
</reference>
<evidence type="ECO:0000256" key="2">
    <source>
        <dbReference type="ARBA" id="ARBA00013064"/>
    </source>
</evidence>
<comment type="similarity">
    <text evidence="1">Belongs to the protein-tyrosine phosphatase family. Non-receptor class dual specificity subfamily.</text>
</comment>
<accession>A0A178F3H7</accession>
<evidence type="ECO:0000259" key="6">
    <source>
        <dbReference type="SMART" id="SM00195"/>
    </source>
</evidence>
<name>A0A178F3H7_TRIRU</name>
<comment type="caution">
    <text evidence="7">The sequence shown here is derived from an EMBL/GenBank/DDBJ whole genome shotgun (WGS) entry which is preliminary data.</text>
</comment>
<dbReference type="SMART" id="SM00195">
    <property type="entry name" value="DSPc"/>
    <property type="match status" value="1"/>
</dbReference>
<keyword evidence="4" id="KW-0904">Protein phosphatase</keyword>
<dbReference type="SUPFAM" id="SSF52799">
    <property type="entry name" value="(Phosphotyrosine protein) phosphatases II"/>
    <property type="match status" value="2"/>
</dbReference>
<dbReference type="EC" id="3.1.3.48" evidence="2"/>